<accession>A0AAD3NPW5</accession>
<keyword evidence="2" id="KW-1185">Reference proteome</keyword>
<name>A0AAD3NPW5_LATJO</name>
<protein>
    <submittedName>
        <fullName evidence="1">Protein phosphatase 1 regulatory subunit 37-like protein</fullName>
    </submittedName>
</protein>
<gene>
    <name evidence="1" type="ORF">AKAME5_002624600</name>
</gene>
<comment type="caution">
    <text evidence="1">The sequence shown here is derived from an EMBL/GenBank/DDBJ whole genome shotgun (WGS) entry which is preliminary data.</text>
</comment>
<sequence length="84" mass="9387">MVDYPALSLCKALLTSRLTVLHLHNAQLSGHATVHTSWCTEDEPGLQELHLTNNLLNSYHDALRLGDLLHYNTTLGFWSSATML</sequence>
<evidence type="ECO:0000313" key="2">
    <source>
        <dbReference type="Proteomes" id="UP001279410"/>
    </source>
</evidence>
<evidence type="ECO:0000313" key="1">
    <source>
        <dbReference type="EMBL" id="GLD74914.1"/>
    </source>
</evidence>
<dbReference type="AlphaFoldDB" id="A0AAD3NPW5"/>
<proteinExistence type="predicted"/>
<dbReference type="Proteomes" id="UP001279410">
    <property type="component" value="Unassembled WGS sequence"/>
</dbReference>
<dbReference type="EMBL" id="BRZM01002573">
    <property type="protein sequence ID" value="GLD74914.1"/>
    <property type="molecule type" value="Genomic_DNA"/>
</dbReference>
<organism evidence="1 2">
    <name type="scientific">Lates japonicus</name>
    <name type="common">Japanese lates</name>
    <dbReference type="NCBI Taxonomy" id="270547"/>
    <lineage>
        <taxon>Eukaryota</taxon>
        <taxon>Metazoa</taxon>
        <taxon>Chordata</taxon>
        <taxon>Craniata</taxon>
        <taxon>Vertebrata</taxon>
        <taxon>Euteleostomi</taxon>
        <taxon>Actinopterygii</taxon>
        <taxon>Neopterygii</taxon>
        <taxon>Teleostei</taxon>
        <taxon>Neoteleostei</taxon>
        <taxon>Acanthomorphata</taxon>
        <taxon>Carangaria</taxon>
        <taxon>Carangaria incertae sedis</taxon>
        <taxon>Centropomidae</taxon>
        <taxon>Lates</taxon>
    </lineage>
</organism>
<reference evidence="1" key="1">
    <citation type="submission" date="2022-08" db="EMBL/GenBank/DDBJ databases">
        <title>Genome sequencing of akame (Lates japonicus).</title>
        <authorList>
            <person name="Hashiguchi Y."/>
            <person name="Takahashi H."/>
        </authorList>
    </citation>
    <scope>NUCLEOTIDE SEQUENCE</scope>
    <source>
        <strain evidence="1">Kochi</strain>
    </source>
</reference>